<protein>
    <submittedName>
        <fullName evidence="1">Uncharacterized protein</fullName>
    </submittedName>
</protein>
<keyword evidence="2" id="KW-1185">Reference proteome</keyword>
<dbReference type="RefSeq" id="WP_284261250.1">
    <property type="nucleotide sequence ID" value="NZ_BSOW01000002.1"/>
</dbReference>
<accession>A0ABQ6ARJ6</accession>
<dbReference type="EMBL" id="BSOW01000002">
    <property type="protein sequence ID" value="GLR84045.1"/>
    <property type="molecule type" value="Genomic_DNA"/>
</dbReference>
<dbReference type="Proteomes" id="UP001156905">
    <property type="component" value="Unassembled WGS sequence"/>
</dbReference>
<comment type="caution">
    <text evidence="1">The sequence shown here is derived from an EMBL/GenBank/DDBJ whole genome shotgun (WGS) entry which is preliminary data.</text>
</comment>
<evidence type="ECO:0000313" key="2">
    <source>
        <dbReference type="Proteomes" id="UP001156905"/>
    </source>
</evidence>
<evidence type="ECO:0000313" key="1">
    <source>
        <dbReference type="EMBL" id="GLR84045.1"/>
    </source>
</evidence>
<reference evidence="2" key="1">
    <citation type="journal article" date="2019" name="Int. J. Syst. Evol. Microbiol.">
        <title>The Global Catalogue of Microorganisms (GCM) 10K type strain sequencing project: providing services to taxonomists for standard genome sequencing and annotation.</title>
        <authorList>
            <consortium name="The Broad Institute Genomics Platform"/>
            <consortium name="The Broad Institute Genome Sequencing Center for Infectious Disease"/>
            <person name="Wu L."/>
            <person name="Ma J."/>
        </authorList>
    </citation>
    <scope>NUCLEOTIDE SEQUENCE [LARGE SCALE GENOMIC DNA]</scope>
    <source>
        <strain evidence="2">NBRC 102520</strain>
    </source>
</reference>
<gene>
    <name evidence="1" type="ORF">GCM10007857_07550</name>
</gene>
<sequence>MSGVVRDWRVELVEAYADLFHPVGDPPAAQGWPSVGDGWCDLLERACARIRAAVHADGGTFHATQIKEKYGTLRFYWEGGLSPEADAKVEEAINLAEARSACTCEVCGEPGRLHGSGWLVTRCAACAEARPLVETRPGFENIFVVERIVGDRRNVRCRRYDRATDSFIDIDPASVGIQEE</sequence>
<proteinExistence type="predicted"/>
<name>A0ABQ6ARJ6_9BRAD</name>
<organism evidence="1 2">
    <name type="scientific">Bradyrhizobium iriomotense</name>
    <dbReference type="NCBI Taxonomy" id="441950"/>
    <lineage>
        <taxon>Bacteria</taxon>
        <taxon>Pseudomonadati</taxon>
        <taxon>Pseudomonadota</taxon>
        <taxon>Alphaproteobacteria</taxon>
        <taxon>Hyphomicrobiales</taxon>
        <taxon>Nitrobacteraceae</taxon>
        <taxon>Bradyrhizobium</taxon>
    </lineage>
</organism>